<organism evidence="1 2">
    <name type="scientific">Musa troglodytarum</name>
    <name type="common">fe'i banana</name>
    <dbReference type="NCBI Taxonomy" id="320322"/>
    <lineage>
        <taxon>Eukaryota</taxon>
        <taxon>Viridiplantae</taxon>
        <taxon>Streptophyta</taxon>
        <taxon>Embryophyta</taxon>
        <taxon>Tracheophyta</taxon>
        <taxon>Spermatophyta</taxon>
        <taxon>Magnoliopsida</taxon>
        <taxon>Liliopsida</taxon>
        <taxon>Zingiberales</taxon>
        <taxon>Musaceae</taxon>
        <taxon>Musa</taxon>
    </lineage>
</organism>
<keyword evidence="2" id="KW-1185">Reference proteome</keyword>
<protein>
    <submittedName>
        <fullName evidence="1">Uncharacterized protein</fullName>
    </submittedName>
</protein>
<gene>
    <name evidence="1" type="ORF">MUK42_22926</name>
</gene>
<evidence type="ECO:0000313" key="2">
    <source>
        <dbReference type="Proteomes" id="UP001055439"/>
    </source>
</evidence>
<dbReference type="AlphaFoldDB" id="A0A9E7LC75"/>
<feature type="non-terminal residue" evidence="1">
    <location>
        <position position="1"/>
    </location>
</feature>
<dbReference type="Proteomes" id="UP001055439">
    <property type="component" value="Chromosome 9"/>
</dbReference>
<proteinExistence type="predicted"/>
<dbReference type="EMBL" id="CP097511">
    <property type="protein sequence ID" value="URE45455.1"/>
    <property type="molecule type" value="Genomic_DNA"/>
</dbReference>
<sequence>NRDTWRSHRRATVGPNIAHVKHHVTDDRASKGASFDHRGDGGWVPSSVFEPLLLEPLHFGCTSERAQVGDSIRSPCKPVQSRLIAAVKAVEAPGTETRFSDCFFGPLFQAQHMRFRQRPAPELAFGQEAHLIPSPMGKNSTKKEEKNSLLCSTKERTETMIQFDRGAKTNPSLRWSCIHFVPYAHLHKASLPPKRFTS</sequence>
<evidence type="ECO:0000313" key="1">
    <source>
        <dbReference type="EMBL" id="URE45455.1"/>
    </source>
</evidence>
<accession>A0A9E7LC75</accession>
<name>A0A9E7LC75_9LILI</name>
<reference evidence="1" key="1">
    <citation type="submission" date="2022-05" db="EMBL/GenBank/DDBJ databases">
        <title>The Musa troglodytarum L. genome provides insights into the mechanism of non-climacteric behaviour and enrichment of carotenoids.</title>
        <authorList>
            <person name="Wang J."/>
        </authorList>
    </citation>
    <scope>NUCLEOTIDE SEQUENCE</scope>
    <source>
        <tissue evidence="1">Leaf</tissue>
    </source>
</reference>